<dbReference type="EMBL" id="JACGWN010000012">
    <property type="protein sequence ID" value="KAL0415178.1"/>
    <property type="molecule type" value="Genomic_DNA"/>
</dbReference>
<gene>
    <name evidence="1" type="ORF">Slati_3349700</name>
</gene>
<organism evidence="1">
    <name type="scientific">Sesamum latifolium</name>
    <dbReference type="NCBI Taxonomy" id="2727402"/>
    <lineage>
        <taxon>Eukaryota</taxon>
        <taxon>Viridiplantae</taxon>
        <taxon>Streptophyta</taxon>
        <taxon>Embryophyta</taxon>
        <taxon>Tracheophyta</taxon>
        <taxon>Spermatophyta</taxon>
        <taxon>Magnoliopsida</taxon>
        <taxon>eudicotyledons</taxon>
        <taxon>Gunneridae</taxon>
        <taxon>Pentapetalae</taxon>
        <taxon>asterids</taxon>
        <taxon>lamiids</taxon>
        <taxon>Lamiales</taxon>
        <taxon>Pedaliaceae</taxon>
        <taxon>Sesamum</taxon>
    </lineage>
</organism>
<sequence>MADSIQWIQHVELYVSSSATPSQQVASVDAVATLLKNDLLTLEALVREMCILTTTDSISALELGTLCSCLGGISFHYGNQ</sequence>
<protein>
    <submittedName>
        <fullName evidence="1">Uncharacterized protein</fullName>
    </submittedName>
</protein>
<reference evidence="1" key="2">
    <citation type="journal article" date="2024" name="Plant">
        <title>Genomic evolution and insights into agronomic trait innovations of Sesamum species.</title>
        <authorList>
            <person name="Miao H."/>
            <person name="Wang L."/>
            <person name="Qu L."/>
            <person name="Liu H."/>
            <person name="Sun Y."/>
            <person name="Le M."/>
            <person name="Wang Q."/>
            <person name="Wei S."/>
            <person name="Zheng Y."/>
            <person name="Lin W."/>
            <person name="Duan Y."/>
            <person name="Cao H."/>
            <person name="Xiong S."/>
            <person name="Wang X."/>
            <person name="Wei L."/>
            <person name="Li C."/>
            <person name="Ma Q."/>
            <person name="Ju M."/>
            <person name="Zhao R."/>
            <person name="Li G."/>
            <person name="Mu C."/>
            <person name="Tian Q."/>
            <person name="Mei H."/>
            <person name="Zhang T."/>
            <person name="Gao T."/>
            <person name="Zhang H."/>
        </authorList>
    </citation>
    <scope>NUCLEOTIDE SEQUENCE</scope>
    <source>
        <strain evidence="1">KEN1</strain>
    </source>
</reference>
<dbReference type="AlphaFoldDB" id="A0AAW2UEI1"/>
<name>A0AAW2UEI1_9LAMI</name>
<evidence type="ECO:0000313" key="1">
    <source>
        <dbReference type="EMBL" id="KAL0415178.1"/>
    </source>
</evidence>
<reference evidence="1" key="1">
    <citation type="submission" date="2020-06" db="EMBL/GenBank/DDBJ databases">
        <authorList>
            <person name="Li T."/>
            <person name="Hu X."/>
            <person name="Zhang T."/>
            <person name="Song X."/>
            <person name="Zhang H."/>
            <person name="Dai N."/>
            <person name="Sheng W."/>
            <person name="Hou X."/>
            <person name="Wei L."/>
        </authorList>
    </citation>
    <scope>NUCLEOTIDE SEQUENCE</scope>
    <source>
        <strain evidence="1">KEN1</strain>
        <tissue evidence="1">Leaf</tissue>
    </source>
</reference>
<comment type="caution">
    <text evidence="1">The sequence shown here is derived from an EMBL/GenBank/DDBJ whole genome shotgun (WGS) entry which is preliminary data.</text>
</comment>
<proteinExistence type="predicted"/>
<accession>A0AAW2UEI1</accession>